<evidence type="ECO:0000313" key="2">
    <source>
        <dbReference type="Proteomes" id="UP001327560"/>
    </source>
</evidence>
<gene>
    <name evidence="1" type="ORF">Cni_G14642</name>
</gene>
<dbReference type="AlphaFoldDB" id="A0AAQ3QDW9"/>
<organism evidence="1 2">
    <name type="scientific">Canna indica</name>
    <name type="common">Indian-shot</name>
    <dbReference type="NCBI Taxonomy" id="4628"/>
    <lineage>
        <taxon>Eukaryota</taxon>
        <taxon>Viridiplantae</taxon>
        <taxon>Streptophyta</taxon>
        <taxon>Embryophyta</taxon>
        <taxon>Tracheophyta</taxon>
        <taxon>Spermatophyta</taxon>
        <taxon>Magnoliopsida</taxon>
        <taxon>Liliopsida</taxon>
        <taxon>Zingiberales</taxon>
        <taxon>Cannaceae</taxon>
        <taxon>Canna</taxon>
    </lineage>
</organism>
<dbReference type="Proteomes" id="UP001327560">
    <property type="component" value="Chromosome 4"/>
</dbReference>
<protein>
    <submittedName>
        <fullName evidence="1">Uncharacterized protein</fullName>
    </submittedName>
</protein>
<evidence type="ECO:0000313" key="1">
    <source>
        <dbReference type="EMBL" id="WOL05911.1"/>
    </source>
</evidence>
<proteinExistence type="predicted"/>
<reference evidence="1 2" key="1">
    <citation type="submission" date="2023-10" db="EMBL/GenBank/DDBJ databases">
        <title>Chromosome-scale genome assembly provides insights into flower coloration mechanisms of Canna indica.</title>
        <authorList>
            <person name="Li C."/>
        </authorList>
    </citation>
    <scope>NUCLEOTIDE SEQUENCE [LARGE SCALE GENOMIC DNA]</scope>
    <source>
        <tissue evidence="1">Flower</tissue>
    </source>
</reference>
<name>A0AAQ3QDW9_9LILI</name>
<accession>A0AAQ3QDW9</accession>
<sequence length="73" mass="7726">MQNCRSSVQDTVKATMNKDWYRKGTLLLAEVASPVAKLASQESSSSVSPLVALGVEVAVAVAVELVEESLDAF</sequence>
<keyword evidence="2" id="KW-1185">Reference proteome</keyword>
<dbReference type="EMBL" id="CP136893">
    <property type="protein sequence ID" value="WOL05911.1"/>
    <property type="molecule type" value="Genomic_DNA"/>
</dbReference>